<gene>
    <name evidence="3" type="ORF">ACFFNX_34830</name>
</gene>
<keyword evidence="3" id="KW-0378">Hydrolase</keyword>
<evidence type="ECO:0000313" key="3">
    <source>
        <dbReference type="EMBL" id="MFB9837361.1"/>
    </source>
</evidence>
<organism evidence="3 4">
    <name type="scientific">Actinoallomurus acaciae</name>
    <dbReference type="NCBI Taxonomy" id="502577"/>
    <lineage>
        <taxon>Bacteria</taxon>
        <taxon>Bacillati</taxon>
        <taxon>Actinomycetota</taxon>
        <taxon>Actinomycetes</taxon>
        <taxon>Streptosporangiales</taxon>
        <taxon>Thermomonosporaceae</taxon>
        <taxon>Actinoallomurus</taxon>
    </lineage>
</organism>
<feature type="domain" description="CN hydrolase" evidence="2">
    <location>
        <begin position="19"/>
        <end position="260"/>
    </location>
</feature>
<dbReference type="PANTHER" id="PTHR23088:SF27">
    <property type="entry name" value="DEAMINATED GLUTATHIONE AMIDASE"/>
    <property type="match status" value="1"/>
</dbReference>
<dbReference type="SUPFAM" id="SSF56317">
    <property type="entry name" value="Carbon-nitrogen hydrolase"/>
    <property type="match status" value="1"/>
</dbReference>
<dbReference type="PANTHER" id="PTHR23088">
    <property type="entry name" value="NITRILASE-RELATED"/>
    <property type="match status" value="1"/>
</dbReference>
<dbReference type="Pfam" id="PF00795">
    <property type="entry name" value="CN_hydrolase"/>
    <property type="match status" value="1"/>
</dbReference>
<dbReference type="EMBL" id="JBHLZP010000371">
    <property type="protein sequence ID" value="MFB9837361.1"/>
    <property type="molecule type" value="Genomic_DNA"/>
</dbReference>
<keyword evidence="4" id="KW-1185">Reference proteome</keyword>
<dbReference type="InterPro" id="IPR003010">
    <property type="entry name" value="C-N_Hydrolase"/>
</dbReference>
<accession>A0ABV5YS45</accession>
<sequence>MSTRPARGADPPPGKESAMRVALCQITIGDDPKENLERAREALASAADADLAILPEAALVRFGGDLASMAEPLDGPWVTGLAEAAREHGTAVIAGVFEPASPGRVYNTAVAIDASGALVGSYRKIHLFDAFHDRESEFVDAGDAPVVVELCGTRIGLITCYDVRFPELARALVDAGAEMFAVIAAWAQGPFKEEHWVTMVRARAIENTTWVAAVGKAPDRTAPPRGRPGGVGRSMLVDPMGVVQADLGPSPSVRLAEIDLSLTDQVRKVLPSLSHRRPDLLG</sequence>
<dbReference type="InterPro" id="IPR001110">
    <property type="entry name" value="UPF0012_CS"/>
</dbReference>
<evidence type="ECO:0000259" key="2">
    <source>
        <dbReference type="PROSITE" id="PS50263"/>
    </source>
</evidence>
<comment type="caution">
    <text evidence="3">The sequence shown here is derived from an EMBL/GenBank/DDBJ whole genome shotgun (WGS) entry which is preliminary data.</text>
</comment>
<dbReference type="PROSITE" id="PS50263">
    <property type="entry name" value="CN_HYDROLASE"/>
    <property type="match status" value="1"/>
</dbReference>
<dbReference type="Gene3D" id="3.60.110.10">
    <property type="entry name" value="Carbon-nitrogen hydrolase"/>
    <property type="match status" value="1"/>
</dbReference>
<dbReference type="InterPro" id="IPR036526">
    <property type="entry name" value="C-N_Hydrolase_sf"/>
</dbReference>
<dbReference type="Proteomes" id="UP001589627">
    <property type="component" value="Unassembled WGS sequence"/>
</dbReference>
<dbReference type="PROSITE" id="PS01227">
    <property type="entry name" value="UPF0012"/>
    <property type="match status" value="1"/>
</dbReference>
<evidence type="ECO:0000313" key="4">
    <source>
        <dbReference type="Proteomes" id="UP001589627"/>
    </source>
</evidence>
<dbReference type="CDD" id="cd07581">
    <property type="entry name" value="nitrilase_3"/>
    <property type="match status" value="1"/>
</dbReference>
<name>A0ABV5YS45_9ACTN</name>
<dbReference type="GO" id="GO:0016787">
    <property type="term" value="F:hydrolase activity"/>
    <property type="evidence" value="ECO:0007669"/>
    <property type="project" value="UniProtKB-KW"/>
</dbReference>
<protein>
    <submittedName>
        <fullName evidence="3">Carbon-nitrogen hydrolase family protein</fullName>
    </submittedName>
</protein>
<comment type="similarity">
    <text evidence="1">Belongs to the carbon-nitrogen hydrolase superfamily. NIT1/NIT2 family.</text>
</comment>
<proteinExistence type="inferred from homology"/>
<evidence type="ECO:0000256" key="1">
    <source>
        <dbReference type="ARBA" id="ARBA00010613"/>
    </source>
</evidence>
<reference evidence="3 4" key="1">
    <citation type="submission" date="2024-09" db="EMBL/GenBank/DDBJ databases">
        <authorList>
            <person name="Sun Q."/>
            <person name="Mori K."/>
        </authorList>
    </citation>
    <scope>NUCLEOTIDE SEQUENCE [LARGE SCALE GENOMIC DNA]</scope>
    <source>
        <strain evidence="3 4">TBRC 0563</strain>
    </source>
</reference>